<sequence length="91" mass="10823">MVLLSTKKQYLTVTLNQLLIIQQGKMDFKEKFEYVFELFEKNEIQYTPRECLACIEIAKHAMKQGHCTVEAYWNAKTLLIDRLECDTTWEN</sequence>
<protein>
    <submittedName>
        <fullName evidence="1">Uncharacterized protein</fullName>
    </submittedName>
</protein>
<reference evidence="1" key="1">
    <citation type="submission" date="2020-04" db="EMBL/GenBank/DDBJ databases">
        <authorList>
            <person name="Chiriac C."/>
            <person name="Salcher M."/>
            <person name="Ghai R."/>
            <person name="Kavagutti S V."/>
        </authorList>
    </citation>
    <scope>NUCLEOTIDE SEQUENCE</scope>
</reference>
<dbReference type="EMBL" id="LR796388">
    <property type="protein sequence ID" value="CAB4141309.1"/>
    <property type="molecule type" value="Genomic_DNA"/>
</dbReference>
<evidence type="ECO:0000313" key="1">
    <source>
        <dbReference type="EMBL" id="CAB4141309.1"/>
    </source>
</evidence>
<proteinExistence type="predicted"/>
<gene>
    <name evidence="1" type="ORF">UFOVP410_148</name>
</gene>
<name>A0A6J5MC25_9CAUD</name>
<organism evidence="1">
    <name type="scientific">uncultured Caudovirales phage</name>
    <dbReference type="NCBI Taxonomy" id="2100421"/>
    <lineage>
        <taxon>Viruses</taxon>
        <taxon>Duplodnaviria</taxon>
        <taxon>Heunggongvirae</taxon>
        <taxon>Uroviricota</taxon>
        <taxon>Caudoviricetes</taxon>
        <taxon>Peduoviridae</taxon>
        <taxon>Maltschvirus</taxon>
        <taxon>Maltschvirus maltsch</taxon>
    </lineage>
</organism>
<accession>A0A6J5MC25</accession>